<dbReference type="InterPro" id="IPR052155">
    <property type="entry name" value="Biofilm_reg_signaling"/>
</dbReference>
<keyword evidence="3" id="KW-1185">Reference proteome</keyword>
<feature type="non-terminal residue" evidence="2">
    <location>
        <position position="1"/>
    </location>
</feature>
<dbReference type="PANTHER" id="PTHR44757">
    <property type="entry name" value="DIGUANYLATE CYCLASE DGCP"/>
    <property type="match status" value="1"/>
</dbReference>
<gene>
    <name evidence="2" type="ORF">F1003_15645</name>
</gene>
<dbReference type="Proteomes" id="UP000447545">
    <property type="component" value="Unassembled WGS sequence"/>
</dbReference>
<dbReference type="Pfam" id="PF00563">
    <property type="entry name" value="EAL"/>
    <property type="match status" value="1"/>
</dbReference>
<dbReference type="PROSITE" id="PS50883">
    <property type="entry name" value="EAL"/>
    <property type="match status" value="1"/>
</dbReference>
<protein>
    <submittedName>
        <fullName evidence="2">EAL domain-containing protein</fullName>
    </submittedName>
</protein>
<reference evidence="2 3" key="1">
    <citation type="submission" date="2019-11" db="EMBL/GenBank/DDBJ databases">
        <title>Winogradskyella ouciana sp. nov., isolated from the hadal seawater of the Mariana Trench.</title>
        <authorList>
            <person name="Liu R."/>
        </authorList>
    </citation>
    <scope>NUCLEOTIDE SEQUENCE [LARGE SCALE GENOMIC DNA]</scope>
    <source>
        <strain evidence="2 3">ZXX205</strain>
    </source>
</reference>
<sequence length="93" mass="10156">TDWVLTTACREVRDKSADLSLSVNISPVEFKASDIVLRVKAILAKTGFDASPLELEVTENATLSKPENALKIMQQLKSLGVRLLMDDFGTGYA</sequence>
<evidence type="ECO:0000259" key="1">
    <source>
        <dbReference type="PROSITE" id="PS50883"/>
    </source>
</evidence>
<evidence type="ECO:0000313" key="2">
    <source>
        <dbReference type="EMBL" id="MTE28359.1"/>
    </source>
</evidence>
<dbReference type="SUPFAM" id="SSF141868">
    <property type="entry name" value="EAL domain-like"/>
    <property type="match status" value="1"/>
</dbReference>
<name>A0A7K1GJ13_9FLAO</name>
<dbReference type="PANTHER" id="PTHR44757:SF10">
    <property type="entry name" value="MEMBRANE PROTEIN"/>
    <property type="match status" value="1"/>
</dbReference>
<dbReference type="EMBL" id="WJYA01000065">
    <property type="protein sequence ID" value="MTE28359.1"/>
    <property type="molecule type" value="Genomic_DNA"/>
</dbReference>
<dbReference type="InterPro" id="IPR001633">
    <property type="entry name" value="EAL_dom"/>
</dbReference>
<evidence type="ECO:0000313" key="3">
    <source>
        <dbReference type="Proteomes" id="UP000447545"/>
    </source>
</evidence>
<dbReference type="InterPro" id="IPR035919">
    <property type="entry name" value="EAL_sf"/>
</dbReference>
<comment type="caution">
    <text evidence="2">The sequence shown here is derived from an EMBL/GenBank/DDBJ whole genome shotgun (WGS) entry which is preliminary data.</text>
</comment>
<dbReference type="CDD" id="cd01948">
    <property type="entry name" value="EAL"/>
    <property type="match status" value="1"/>
</dbReference>
<feature type="non-terminal residue" evidence="2">
    <location>
        <position position="93"/>
    </location>
</feature>
<proteinExistence type="predicted"/>
<dbReference type="AlphaFoldDB" id="A0A7K1GJ13"/>
<dbReference type="Gene3D" id="3.20.20.450">
    <property type="entry name" value="EAL domain"/>
    <property type="match status" value="1"/>
</dbReference>
<accession>A0A7K1GJ13</accession>
<feature type="domain" description="EAL" evidence="1">
    <location>
        <begin position="1"/>
        <end position="93"/>
    </location>
</feature>
<organism evidence="2 3">
    <name type="scientific">Winogradskyella ouciana</name>
    <dbReference type="NCBI Taxonomy" id="2608631"/>
    <lineage>
        <taxon>Bacteria</taxon>
        <taxon>Pseudomonadati</taxon>
        <taxon>Bacteroidota</taxon>
        <taxon>Flavobacteriia</taxon>
        <taxon>Flavobacteriales</taxon>
        <taxon>Flavobacteriaceae</taxon>
        <taxon>Winogradskyella</taxon>
    </lineage>
</organism>